<proteinExistence type="predicted"/>
<accession>A0A6I4IRB6</accession>
<dbReference type="RefSeq" id="WP_140996030.1">
    <property type="nucleotide sequence ID" value="NZ_VDCZ01000001.1"/>
</dbReference>
<evidence type="ECO:0000313" key="2">
    <source>
        <dbReference type="Proteomes" id="UP000431264"/>
    </source>
</evidence>
<dbReference type="InterPro" id="IPR021284">
    <property type="entry name" value="DUF2750"/>
</dbReference>
<sequence length="151" mass="17377">MLQDSILIEKQYKKFIKNVCKSSIVYTLKDTEGYATSTSNNYINYDEEPIGIICFWSDIALAKSCITEEWSNYKIAEIPLVEFIENWCIGMDHDGLIIGTEFDQNMFGFEAEPLELVLELISELKATGKELNFKKFKGIKDLEKQIKAILK</sequence>
<keyword evidence="2" id="KW-1185">Reference proteome</keyword>
<evidence type="ECO:0000313" key="1">
    <source>
        <dbReference type="EMBL" id="MVO07606.1"/>
    </source>
</evidence>
<gene>
    <name evidence="1" type="ORF">GOQ30_00340</name>
</gene>
<name>A0A6I4IRB6_9FLAO</name>
<comment type="caution">
    <text evidence="1">The sequence shown here is derived from an EMBL/GenBank/DDBJ whole genome shotgun (WGS) entry which is preliminary data.</text>
</comment>
<organism evidence="1 2">
    <name type="scientific">Flavobacterium profundi</name>
    <dbReference type="NCBI Taxonomy" id="1774945"/>
    <lineage>
        <taxon>Bacteria</taxon>
        <taxon>Pseudomonadati</taxon>
        <taxon>Bacteroidota</taxon>
        <taxon>Flavobacteriia</taxon>
        <taxon>Flavobacteriales</taxon>
        <taxon>Flavobacteriaceae</taxon>
        <taxon>Flavobacterium</taxon>
    </lineage>
</organism>
<dbReference type="AlphaFoldDB" id="A0A6I4IRB6"/>
<protein>
    <submittedName>
        <fullName evidence="1">DUF2750 domain-containing protein</fullName>
    </submittedName>
</protein>
<dbReference type="Pfam" id="PF11042">
    <property type="entry name" value="DUF2750"/>
    <property type="match status" value="1"/>
</dbReference>
<dbReference type="Proteomes" id="UP000431264">
    <property type="component" value="Unassembled WGS sequence"/>
</dbReference>
<dbReference type="OrthoDB" id="2936081at2"/>
<dbReference type="EMBL" id="WQLW01000001">
    <property type="protein sequence ID" value="MVO07606.1"/>
    <property type="molecule type" value="Genomic_DNA"/>
</dbReference>
<reference evidence="2" key="1">
    <citation type="submission" date="2019-05" db="EMBL/GenBank/DDBJ databases">
        <title>Flavobacterium profundi sp. nov., isolated from a deep-sea seamount.</title>
        <authorList>
            <person name="Zhang D.-C."/>
        </authorList>
    </citation>
    <scope>NUCLEOTIDE SEQUENCE [LARGE SCALE GENOMIC DNA]</scope>
    <source>
        <strain evidence="2">TP390</strain>
    </source>
</reference>